<gene>
    <name evidence="2" type="ORF">JIN81_09175</name>
</gene>
<dbReference type="Proteomes" id="UP000658278">
    <property type="component" value="Unassembled WGS sequence"/>
</dbReference>
<keyword evidence="1" id="KW-0812">Transmembrane</keyword>
<reference evidence="2" key="1">
    <citation type="submission" date="2021-01" db="EMBL/GenBank/DDBJ databases">
        <title>Modified the classification status of verrucomicrobia.</title>
        <authorList>
            <person name="Feng X."/>
        </authorList>
    </citation>
    <scope>NUCLEOTIDE SEQUENCE</scope>
    <source>
        <strain evidence="2">KCTC 22201</strain>
    </source>
</reference>
<evidence type="ECO:0000256" key="1">
    <source>
        <dbReference type="SAM" id="Phobius"/>
    </source>
</evidence>
<sequence length="92" mass="10215">MPETLEAEVIEIDGKAPEPAENRSSSESYSERARQMVFQLDRRWWPLWLVLGVVAVALLLTVGVVVGVFFLIVTMVKRILLAFASALSGSPR</sequence>
<organism evidence="2 3">
    <name type="scientific">Haloferula rosea</name>
    <dbReference type="NCBI Taxonomy" id="490093"/>
    <lineage>
        <taxon>Bacteria</taxon>
        <taxon>Pseudomonadati</taxon>
        <taxon>Verrucomicrobiota</taxon>
        <taxon>Verrucomicrobiia</taxon>
        <taxon>Verrucomicrobiales</taxon>
        <taxon>Verrucomicrobiaceae</taxon>
        <taxon>Haloferula</taxon>
    </lineage>
</organism>
<evidence type="ECO:0000313" key="2">
    <source>
        <dbReference type="EMBL" id="MBK1827192.1"/>
    </source>
</evidence>
<dbReference type="AlphaFoldDB" id="A0A934VFP0"/>
<keyword evidence="3" id="KW-1185">Reference proteome</keyword>
<protein>
    <submittedName>
        <fullName evidence="2">Uncharacterized protein</fullName>
    </submittedName>
</protein>
<accession>A0A934VFP0</accession>
<name>A0A934VFP0_9BACT</name>
<dbReference type="EMBL" id="JAENII010000005">
    <property type="protein sequence ID" value="MBK1827192.1"/>
    <property type="molecule type" value="Genomic_DNA"/>
</dbReference>
<dbReference type="RefSeq" id="WP_234044611.1">
    <property type="nucleotide sequence ID" value="NZ_JAENII010000005.1"/>
</dbReference>
<feature type="transmembrane region" description="Helical" evidence="1">
    <location>
        <begin position="45"/>
        <end position="73"/>
    </location>
</feature>
<keyword evidence="1" id="KW-1133">Transmembrane helix</keyword>
<keyword evidence="1" id="KW-0472">Membrane</keyword>
<proteinExistence type="predicted"/>
<evidence type="ECO:0000313" key="3">
    <source>
        <dbReference type="Proteomes" id="UP000658278"/>
    </source>
</evidence>
<comment type="caution">
    <text evidence="2">The sequence shown here is derived from an EMBL/GenBank/DDBJ whole genome shotgun (WGS) entry which is preliminary data.</text>
</comment>